<name>A0A139GTT0_9PEZI</name>
<dbReference type="Proteomes" id="UP000073492">
    <property type="component" value="Unassembled WGS sequence"/>
</dbReference>
<evidence type="ECO:0000313" key="2">
    <source>
        <dbReference type="Proteomes" id="UP000073492"/>
    </source>
</evidence>
<comment type="caution">
    <text evidence="1">The sequence shown here is derived from an EMBL/GenBank/DDBJ whole genome shotgun (WGS) entry which is preliminary data.</text>
</comment>
<dbReference type="EMBL" id="LFZO01001138">
    <property type="protein sequence ID" value="KXS93595.1"/>
    <property type="molecule type" value="Genomic_DNA"/>
</dbReference>
<reference evidence="1 2" key="1">
    <citation type="submission" date="2015-07" db="EMBL/GenBank/DDBJ databases">
        <title>Comparative genomics of the Sigatoka disease complex on banana suggests a link between parallel evolutionary changes in Pseudocercospora fijiensis and Pseudocercospora eumusae and increased virulence on the banana host.</title>
        <authorList>
            <person name="Chang T.-C."/>
            <person name="Salvucci A."/>
            <person name="Crous P.W."/>
            <person name="Stergiopoulos I."/>
        </authorList>
    </citation>
    <scope>NUCLEOTIDE SEQUENCE [LARGE SCALE GENOMIC DNA]</scope>
    <source>
        <strain evidence="1 2">CBS 116634</strain>
    </source>
</reference>
<dbReference type="AlphaFoldDB" id="A0A139GTT0"/>
<organism evidence="1 2">
    <name type="scientific">Pseudocercospora musae</name>
    <dbReference type="NCBI Taxonomy" id="113226"/>
    <lineage>
        <taxon>Eukaryota</taxon>
        <taxon>Fungi</taxon>
        <taxon>Dikarya</taxon>
        <taxon>Ascomycota</taxon>
        <taxon>Pezizomycotina</taxon>
        <taxon>Dothideomycetes</taxon>
        <taxon>Dothideomycetidae</taxon>
        <taxon>Mycosphaerellales</taxon>
        <taxon>Mycosphaerellaceae</taxon>
        <taxon>Pseudocercospora</taxon>
    </lineage>
</organism>
<accession>A0A139GTT0</accession>
<proteinExistence type="predicted"/>
<gene>
    <name evidence="1" type="ORF">AC579_4470</name>
</gene>
<keyword evidence="2" id="KW-1185">Reference proteome</keyword>
<sequence>MVTPEYILGQAPWPNGVAFRQRRMAKIVGSSPIGVAKRYHFAFAVLVAVCSSRRRCCVAIMGFMAF</sequence>
<protein>
    <submittedName>
        <fullName evidence="1">Uncharacterized protein</fullName>
    </submittedName>
</protein>
<evidence type="ECO:0000313" key="1">
    <source>
        <dbReference type="EMBL" id="KXS93595.1"/>
    </source>
</evidence>